<name>A0A9W4U1A3_9PLEO</name>
<keyword evidence="3" id="KW-1185">Reference proteome</keyword>
<reference evidence="2" key="1">
    <citation type="submission" date="2023-01" db="EMBL/GenBank/DDBJ databases">
        <authorList>
            <person name="Van Ghelder C."/>
            <person name="Rancurel C."/>
        </authorList>
    </citation>
    <scope>NUCLEOTIDE SEQUENCE</scope>
    <source>
        <strain evidence="2">CNCM I-4278</strain>
    </source>
</reference>
<dbReference type="Gene3D" id="3.40.970.10">
    <property type="entry name" value="Ribonuclease H1, N-terminal domain"/>
    <property type="match status" value="2"/>
</dbReference>
<proteinExistence type="predicted"/>
<evidence type="ECO:0000259" key="1">
    <source>
        <dbReference type="Pfam" id="PF01693"/>
    </source>
</evidence>
<dbReference type="InterPro" id="IPR037056">
    <property type="entry name" value="RNase_H1_N_sf"/>
</dbReference>
<sequence>MGRKKNKEYYAVFSGRVDEPTIFSSWGDAHPRVTGCEAVMKGFASIEKARQYMKELGISECKEVIKETALNTTPANNDTAYYAVAYGSEGPCIKPYWYGDKGAFEETDKAPYACHKHFRTEAQAEAFIEDWKEAYAEVIYRAVKEGFSKGMKPRDLKLNLVESLFEEPSDHDIEEIGETFSSQLTLA</sequence>
<organism evidence="2 3">
    <name type="scientific">Periconia digitata</name>
    <dbReference type="NCBI Taxonomy" id="1303443"/>
    <lineage>
        <taxon>Eukaryota</taxon>
        <taxon>Fungi</taxon>
        <taxon>Dikarya</taxon>
        <taxon>Ascomycota</taxon>
        <taxon>Pezizomycotina</taxon>
        <taxon>Dothideomycetes</taxon>
        <taxon>Pleosporomycetidae</taxon>
        <taxon>Pleosporales</taxon>
        <taxon>Massarineae</taxon>
        <taxon>Periconiaceae</taxon>
        <taxon>Periconia</taxon>
    </lineage>
</organism>
<gene>
    <name evidence="2" type="ORF">PDIGIT_LOCUS43</name>
</gene>
<evidence type="ECO:0000313" key="2">
    <source>
        <dbReference type="EMBL" id="CAI6226428.1"/>
    </source>
</evidence>
<feature type="domain" description="Ribonuclease H1 N-terminal" evidence="1">
    <location>
        <begin position="9"/>
        <end position="52"/>
    </location>
</feature>
<comment type="caution">
    <text evidence="2">The sequence shown here is derived from an EMBL/GenBank/DDBJ whole genome shotgun (WGS) entry which is preliminary data.</text>
</comment>
<dbReference type="AlphaFoldDB" id="A0A9W4U1A3"/>
<evidence type="ECO:0000313" key="3">
    <source>
        <dbReference type="Proteomes" id="UP001152607"/>
    </source>
</evidence>
<dbReference type="EMBL" id="CAOQHR010000001">
    <property type="protein sequence ID" value="CAI6226428.1"/>
    <property type="molecule type" value="Genomic_DNA"/>
</dbReference>
<protein>
    <recommendedName>
        <fullName evidence="1">Ribonuclease H1 N-terminal domain-containing protein</fullName>
    </recommendedName>
</protein>
<dbReference type="Proteomes" id="UP001152607">
    <property type="component" value="Unassembled WGS sequence"/>
</dbReference>
<dbReference type="InterPro" id="IPR011320">
    <property type="entry name" value="RNase_H1_N"/>
</dbReference>
<dbReference type="SUPFAM" id="SSF55658">
    <property type="entry name" value="L9 N-domain-like"/>
    <property type="match status" value="1"/>
</dbReference>
<dbReference type="InterPro" id="IPR009027">
    <property type="entry name" value="Ribosomal_bL9/RNase_H1_N"/>
</dbReference>
<dbReference type="OrthoDB" id="407198at2759"/>
<dbReference type="Pfam" id="PF01693">
    <property type="entry name" value="Cauli_VI"/>
    <property type="match status" value="1"/>
</dbReference>
<accession>A0A9W4U1A3</accession>